<organism evidence="9 10">
    <name type="scientific">Pacificispira spongiicola</name>
    <dbReference type="NCBI Taxonomy" id="2729598"/>
    <lineage>
        <taxon>Bacteria</taxon>
        <taxon>Pseudomonadati</taxon>
        <taxon>Pseudomonadota</taxon>
        <taxon>Alphaproteobacteria</taxon>
        <taxon>Rhodospirillales</taxon>
        <taxon>Rhodospirillaceae</taxon>
        <taxon>Pacificispira</taxon>
    </lineage>
</organism>
<feature type="transmembrane region" description="Helical" evidence="7">
    <location>
        <begin position="569"/>
        <end position="589"/>
    </location>
</feature>
<dbReference type="Pfam" id="PF03600">
    <property type="entry name" value="CitMHS"/>
    <property type="match status" value="1"/>
</dbReference>
<feature type="transmembrane region" description="Helical" evidence="7">
    <location>
        <begin position="172"/>
        <end position="197"/>
    </location>
</feature>
<dbReference type="InterPro" id="IPR004680">
    <property type="entry name" value="Cit_transptr-like_dom"/>
</dbReference>
<feature type="transmembrane region" description="Helical" evidence="7">
    <location>
        <begin position="503"/>
        <end position="524"/>
    </location>
</feature>
<dbReference type="EMBL" id="JABBNT010000003">
    <property type="protein sequence ID" value="NMM45420.1"/>
    <property type="molecule type" value="Genomic_DNA"/>
</dbReference>
<dbReference type="Proteomes" id="UP000539372">
    <property type="component" value="Unassembled WGS sequence"/>
</dbReference>
<keyword evidence="2" id="KW-0813">Transport</keyword>
<keyword evidence="5 7" id="KW-1133">Transmembrane helix</keyword>
<dbReference type="PANTHER" id="PTHR43652">
    <property type="entry name" value="BASIC AMINO ACID ANTIPORTER YFCC-RELATED"/>
    <property type="match status" value="1"/>
</dbReference>
<dbReference type="InterPro" id="IPR006037">
    <property type="entry name" value="RCK_C"/>
</dbReference>
<keyword evidence="4" id="KW-0677">Repeat</keyword>
<evidence type="ECO:0000259" key="8">
    <source>
        <dbReference type="PROSITE" id="PS51202"/>
    </source>
</evidence>
<feature type="transmembrane region" description="Helical" evidence="7">
    <location>
        <begin position="476"/>
        <end position="497"/>
    </location>
</feature>
<protein>
    <submittedName>
        <fullName evidence="9">Sodium-coupled transporter</fullName>
    </submittedName>
</protein>
<dbReference type="PANTHER" id="PTHR43652:SF2">
    <property type="entry name" value="BASIC AMINO ACID ANTIPORTER YFCC-RELATED"/>
    <property type="match status" value="1"/>
</dbReference>
<evidence type="ECO:0000256" key="4">
    <source>
        <dbReference type="ARBA" id="ARBA00022737"/>
    </source>
</evidence>
<evidence type="ECO:0000256" key="6">
    <source>
        <dbReference type="ARBA" id="ARBA00023136"/>
    </source>
</evidence>
<accession>A0A7Y0E1B9</accession>
<evidence type="ECO:0000256" key="7">
    <source>
        <dbReference type="SAM" id="Phobius"/>
    </source>
</evidence>
<feature type="transmembrane region" description="Helical" evidence="7">
    <location>
        <begin position="446"/>
        <end position="464"/>
    </location>
</feature>
<keyword evidence="10" id="KW-1185">Reference proteome</keyword>
<feature type="transmembrane region" description="Helical" evidence="7">
    <location>
        <begin position="28"/>
        <end position="45"/>
    </location>
</feature>
<feature type="transmembrane region" description="Helical" evidence="7">
    <location>
        <begin position="96"/>
        <end position="122"/>
    </location>
</feature>
<feature type="transmembrane region" description="Helical" evidence="7">
    <location>
        <begin position="401"/>
        <end position="434"/>
    </location>
</feature>
<evidence type="ECO:0000313" key="10">
    <source>
        <dbReference type="Proteomes" id="UP000539372"/>
    </source>
</evidence>
<dbReference type="InterPro" id="IPR051679">
    <property type="entry name" value="DASS-Related_Transporters"/>
</dbReference>
<evidence type="ECO:0000256" key="3">
    <source>
        <dbReference type="ARBA" id="ARBA00022692"/>
    </source>
</evidence>
<sequence length="593" mass="62344">MTLDQTLILALLAALLGFFVWGRFRYDLVALAGLLIAVLLGLVDGRDAFMGFGNPATVTVALVLILSRALAVSGAIDPIAKLVQRGAGSEYGHIGSLGGVAALLSGFMNNVGALALLMPVAIQSAKKEKRPLRLLLMPLAFASILGGMWTLIGTPPNILISAIREQTMGDAYAMFDFAPVGGLVMLAGLAFLILVGWRLIPDGGDKPDGADFGIDLYTAEVRLSKDSKAYGKTITELDAMTEDMDIVIVKLIRRDRNYPAPPRHEPLHATDHLIVEGAAEEIDRFVAEFGLKLAGGGPSVQEILKSGDAAMVELVVQAGSTLDGRTVSQMRFGPRHRVSLLGVSRQGKPHRGRLKDFRFRPGDILLLQGAAEEVNEAVTRFGALPLRQRDLGLGRRKRGPLAFACFAGAIAVAALGILPLTISFGIAALIVVVSGVVPAREVYDSVEWPVVVLLGALIPVGGAMQSTGATGLIADGVLLVTAGMPVWLIVGMVLVVTMTLSDILNNAATTVVMAPIALAIANGLGHAPDAYLMAVAVGASCAFLTPIGHQNNALVMGPGGYRFGDYWRVGLPLEILIAVVGTPAILLFWPVTG</sequence>
<evidence type="ECO:0000256" key="1">
    <source>
        <dbReference type="ARBA" id="ARBA00004141"/>
    </source>
</evidence>
<comment type="caution">
    <text evidence="9">The sequence shown here is derived from an EMBL/GenBank/DDBJ whole genome shotgun (WGS) entry which is preliminary data.</text>
</comment>
<reference evidence="9 10" key="1">
    <citation type="submission" date="2020-04" db="EMBL/GenBank/DDBJ databases">
        <title>Rhodospirillaceae bacterium KN72 isolated from deep sea.</title>
        <authorList>
            <person name="Zhang D.-C."/>
        </authorList>
    </citation>
    <scope>NUCLEOTIDE SEQUENCE [LARGE SCALE GENOMIC DNA]</scope>
    <source>
        <strain evidence="9 10">KN72</strain>
    </source>
</reference>
<feature type="domain" description="RCK C-terminal" evidence="8">
    <location>
        <begin position="207"/>
        <end position="292"/>
    </location>
</feature>
<keyword evidence="6 7" id="KW-0472">Membrane</keyword>
<dbReference type="GO" id="GO:0005886">
    <property type="term" value="C:plasma membrane"/>
    <property type="evidence" value="ECO:0007669"/>
    <property type="project" value="TreeGrafter"/>
</dbReference>
<evidence type="ECO:0000313" key="9">
    <source>
        <dbReference type="EMBL" id="NMM45420.1"/>
    </source>
</evidence>
<dbReference type="PROSITE" id="PS51202">
    <property type="entry name" value="RCK_C"/>
    <property type="match status" value="2"/>
</dbReference>
<comment type="subcellular location">
    <subcellularLocation>
        <location evidence="1">Membrane</location>
        <topology evidence="1">Multi-pass membrane protein</topology>
    </subcellularLocation>
</comment>
<name>A0A7Y0E1B9_9PROT</name>
<evidence type="ECO:0000256" key="2">
    <source>
        <dbReference type="ARBA" id="ARBA00022448"/>
    </source>
</evidence>
<feature type="transmembrane region" description="Helical" evidence="7">
    <location>
        <begin position="7"/>
        <end position="22"/>
    </location>
</feature>
<proteinExistence type="predicted"/>
<feature type="transmembrane region" description="Helical" evidence="7">
    <location>
        <begin position="57"/>
        <end position="76"/>
    </location>
</feature>
<dbReference type="InterPro" id="IPR031312">
    <property type="entry name" value="Na/sul_symport_CS"/>
</dbReference>
<dbReference type="RefSeq" id="WP_169625758.1">
    <property type="nucleotide sequence ID" value="NZ_JABBNT010000003.1"/>
</dbReference>
<dbReference type="GO" id="GO:0008324">
    <property type="term" value="F:monoatomic cation transmembrane transporter activity"/>
    <property type="evidence" value="ECO:0007669"/>
    <property type="project" value="InterPro"/>
</dbReference>
<gene>
    <name evidence="9" type="ORF">HH303_13080</name>
</gene>
<feature type="transmembrane region" description="Helical" evidence="7">
    <location>
        <begin position="531"/>
        <end position="549"/>
    </location>
</feature>
<dbReference type="Gene3D" id="3.30.70.1450">
    <property type="entry name" value="Regulator of K+ conductance, C-terminal domain"/>
    <property type="match status" value="2"/>
</dbReference>
<dbReference type="Pfam" id="PF02080">
    <property type="entry name" value="TrkA_C"/>
    <property type="match status" value="2"/>
</dbReference>
<feature type="transmembrane region" description="Helical" evidence="7">
    <location>
        <begin position="134"/>
        <end position="152"/>
    </location>
</feature>
<dbReference type="GO" id="GO:0006813">
    <property type="term" value="P:potassium ion transport"/>
    <property type="evidence" value="ECO:0007669"/>
    <property type="project" value="InterPro"/>
</dbReference>
<dbReference type="InterPro" id="IPR036721">
    <property type="entry name" value="RCK_C_sf"/>
</dbReference>
<feature type="domain" description="RCK C-terminal" evidence="8">
    <location>
        <begin position="298"/>
        <end position="384"/>
    </location>
</feature>
<evidence type="ECO:0000256" key="5">
    <source>
        <dbReference type="ARBA" id="ARBA00022989"/>
    </source>
</evidence>
<dbReference type="PROSITE" id="PS01271">
    <property type="entry name" value="NA_SULFATE"/>
    <property type="match status" value="1"/>
</dbReference>
<dbReference type="AlphaFoldDB" id="A0A7Y0E1B9"/>
<dbReference type="SUPFAM" id="SSF116726">
    <property type="entry name" value="TrkA C-terminal domain-like"/>
    <property type="match status" value="2"/>
</dbReference>
<keyword evidence="3 7" id="KW-0812">Transmembrane</keyword>